<dbReference type="EMBL" id="JAESHT010000039">
    <property type="protein sequence ID" value="MBL3675674.1"/>
    <property type="molecule type" value="Genomic_DNA"/>
</dbReference>
<protein>
    <submittedName>
        <fullName evidence="2">Uncharacterized protein</fullName>
    </submittedName>
</protein>
<sequence length="74" mass="8401">MGDLEKESVWRRDLDHQEVGFAMDFHSEAAVGYEHILSLRAFGTRLELEQVHFSSKAAEEPGKSEQADIEENPV</sequence>
<organism evidence="2 3">
    <name type="scientific">Paracoccus aerius</name>
    <dbReference type="NCBI Taxonomy" id="1915382"/>
    <lineage>
        <taxon>Bacteria</taxon>
        <taxon>Pseudomonadati</taxon>
        <taxon>Pseudomonadota</taxon>
        <taxon>Alphaproteobacteria</taxon>
        <taxon>Rhodobacterales</taxon>
        <taxon>Paracoccaceae</taxon>
        <taxon>Paracoccus</taxon>
    </lineage>
</organism>
<proteinExistence type="predicted"/>
<dbReference type="RefSeq" id="WP_191313099.1">
    <property type="nucleotide sequence ID" value="NZ_BNCL01000041.1"/>
</dbReference>
<feature type="region of interest" description="Disordered" evidence="1">
    <location>
        <begin position="53"/>
        <end position="74"/>
    </location>
</feature>
<reference evidence="2 3" key="1">
    <citation type="submission" date="2021-01" db="EMBL/GenBank/DDBJ databases">
        <title>011410 draft genome.</title>
        <authorList>
            <person name="Lang L."/>
        </authorList>
    </citation>
    <scope>NUCLEOTIDE SEQUENCE [LARGE SCALE GENOMIC DNA]</scope>
    <source>
        <strain evidence="2 3">KCTC 42845</strain>
    </source>
</reference>
<evidence type="ECO:0000256" key="1">
    <source>
        <dbReference type="SAM" id="MobiDB-lite"/>
    </source>
</evidence>
<evidence type="ECO:0000313" key="2">
    <source>
        <dbReference type="EMBL" id="MBL3675674.1"/>
    </source>
</evidence>
<comment type="caution">
    <text evidence="2">The sequence shown here is derived from an EMBL/GenBank/DDBJ whole genome shotgun (WGS) entry which is preliminary data.</text>
</comment>
<feature type="compositionally biased region" description="Basic and acidic residues" evidence="1">
    <location>
        <begin position="57"/>
        <end position="66"/>
    </location>
</feature>
<gene>
    <name evidence="2" type="ORF">JL111_19600</name>
</gene>
<dbReference type="Proteomes" id="UP000644749">
    <property type="component" value="Unassembled WGS sequence"/>
</dbReference>
<evidence type="ECO:0000313" key="3">
    <source>
        <dbReference type="Proteomes" id="UP000644749"/>
    </source>
</evidence>
<keyword evidence="3" id="KW-1185">Reference proteome</keyword>
<name>A0ABS1SAV6_9RHOB</name>
<accession>A0ABS1SAV6</accession>